<dbReference type="Pfam" id="PF13236">
    <property type="entry name" value="CLU"/>
    <property type="match status" value="1"/>
</dbReference>
<feature type="compositionally biased region" description="Low complexity" evidence="2">
    <location>
        <begin position="20"/>
        <end position="35"/>
    </location>
</feature>
<evidence type="ECO:0000256" key="1">
    <source>
        <dbReference type="ARBA" id="ARBA00022490"/>
    </source>
</evidence>
<dbReference type="PANTHER" id="PTHR12601:SF6">
    <property type="entry name" value="CLUSTERED MITOCHONDRIA PROTEIN HOMOLOG"/>
    <property type="match status" value="1"/>
</dbReference>
<feature type="region of interest" description="Disordered" evidence="2">
    <location>
        <begin position="1076"/>
        <end position="1100"/>
    </location>
</feature>
<dbReference type="EMBL" id="JABELV010000044">
    <property type="protein sequence ID" value="KAG7561855.1"/>
    <property type="molecule type" value="Genomic_DNA"/>
</dbReference>
<feature type="compositionally biased region" description="Basic and acidic residues" evidence="2">
    <location>
        <begin position="795"/>
        <end position="812"/>
    </location>
</feature>
<dbReference type="InterPro" id="IPR027523">
    <property type="entry name" value="CLU_prot"/>
</dbReference>
<feature type="compositionally biased region" description="Polar residues" evidence="2">
    <location>
        <begin position="1"/>
        <end position="12"/>
    </location>
</feature>
<dbReference type="SUPFAM" id="SSF48452">
    <property type="entry name" value="TPR-like"/>
    <property type="match status" value="1"/>
</dbReference>
<feature type="domain" description="Clu" evidence="3">
    <location>
        <begin position="429"/>
        <end position="723"/>
    </location>
</feature>
<feature type="region of interest" description="Disordered" evidence="2">
    <location>
        <begin position="842"/>
        <end position="867"/>
    </location>
</feature>
<evidence type="ECO:0000256" key="2">
    <source>
        <dbReference type="SAM" id="MobiDB-lite"/>
    </source>
</evidence>
<dbReference type="Pfam" id="PF13424">
    <property type="entry name" value="TPR_12"/>
    <property type="match status" value="1"/>
</dbReference>
<feature type="region of interest" description="Disordered" evidence="2">
    <location>
        <begin position="1"/>
        <end position="40"/>
    </location>
</feature>
<feature type="compositionally biased region" description="Basic residues" evidence="2">
    <location>
        <begin position="1460"/>
        <end position="1476"/>
    </location>
</feature>
<evidence type="ECO:0000313" key="5">
    <source>
        <dbReference type="Proteomes" id="UP000812966"/>
    </source>
</evidence>
<dbReference type="InterPro" id="IPR023231">
    <property type="entry name" value="GSKIP_dom_sf"/>
</dbReference>
<feature type="compositionally biased region" description="Low complexity" evidence="2">
    <location>
        <begin position="784"/>
        <end position="794"/>
    </location>
</feature>
<dbReference type="Pfam" id="PF12807">
    <property type="entry name" value="eIF3_p135"/>
    <property type="match status" value="1"/>
</dbReference>
<gene>
    <name evidence="4" type="ORF">FFLO_02672</name>
</gene>
<dbReference type="CDD" id="cd15466">
    <property type="entry name" value="CLU-central"/>
    <property type="match status" value="1"/>
</dbReference>
<dbReference type="Gene3D" id="1.25.40.10">
    <property type="entry name" value="Tetratricopeptide repeat domain"/>
    <property type="match status" value="1"/>
</dbReference>
<dbReference type="GO" id="GO:0005737">
    <property type="term" value="C:cytoplasm"/>
    <property type="evidence" value="ECO:0007669"/>
    <property type="project" value="TreeGrafter"/>
</dbReference>
<keyword evidence="1" id="KW-0963">Cytoplasm</keyword>
<dbReference type="InterPro" id="IPR011990">
    <property type="entry name" value="TPR-like_helical_dom_sf"/>
</dbReference>
<dbReference type="GO" id="GO:0048312">
    <property type="term" value="P:intracellular distribution of mitochondria"/>
    <property type="evidence" value="ECO:0007669"/>
    <property type="project" value="TreeGrafter"/>
</dbReference>
<feature type="region of interest" description="Disordered" evidence="2">
    <location>
        <begin position="231"/>
        <end position="265"/>
    </location>
</feature>
<name>A0A8K0JM36_9TREE</name>
<sequence>MSTDEQTAGTADQKQEQVEQPVADGADAGQQQEQEQPAEEHMIELKPVIIRLPTPTYPQTLPKTGEKKQTPTPSTFVIHPQPGETIQDIRATLLEWTGGYWLGPYSLRIPRAKKSGSKDEKDQDLAGRGRLLGKGKEGVEIREGEKLSDWFEMGEVFGHLEGTDEERVLVVQREPYSEADARQAVLRLREYTMPPSESTSVFPTIGINPGPSVFEGINSGSLTAVEVAQEGQAKPAATNGNVNGSSNANGKGKKPKIVKPETETEDALFSEWKGLPRSDISKLPTTMPAAPHPACLKSLIFSPFNPPPPHLRQKGHMTYLTVVTLEGEAHMLVCTTKGWYVARSNAPSVSFDPAPRTQPKEISSHSLIDLLHAISPAFTNTLRGLQGQNGAPAVAREPIATVPIPQYPPAYPWLASAPSLSAINPDLIKTQLAYGYTGAISPDALEGARDWNEELQNAREMPKGNTQERMLRERILQKTHAEFTAACVRGSMAIARGDLPPINPHEDSKAHMWLSNNIFFTKGVNSVDAYTHLGGDEAARISHAKDAAGVRLMNRMDIDNVFLLGHTVVDWQGERWVCQSVLPGIFSRRKDDADEQEQGETAEVQAAGDKEKEDWVDVNGHSRQASKSDAAPVEPVNEQENYLIIYGADSEGGIDKLHWDAGMHKIMGKIASVQKLALHKMKDSKDEEHEYWTSVDVKGLRGSDGRRYLLDLPRLCPVDVEFLEKDTEGKLMASNETDADAGVTYPHRVVLLRPELLETYWEHELKLLARKIHAEKQKSKADADASATAATSTEDGQKKEDGETTEVSKEEAQPETISTADAAAITQDPRFDLRFNADAFVDQPAKPDSETGELAFRPATQTDESDPSIKAVRDASIFLRTVVVPSVVLDVIASNTLGIMDGVSLSRHLHLKGINIRYLGHLMSHIDKYVRTSEGEGAGHLKAILAIVQQEMVFRACKHILRRLVHGLQAENSANAVSHFLNCLLGADKNAEPVAVYDSLDYQDIPAPAYTRLTPQSVQTQIIDEIAKRFRWNLDPAYFAEDMRKPQLLRELATRIAFQLDQREYDFASSSEDLTQSESVEGAARSKKVKKSKASAASTRSTTFEPSDILTLLPVVKSTAPSAVVAEEVFEGGRITMSRGDMMLGLELMLEGINMYEQTHQVVHPEVAFAYNQYAITIHQIIRMRMSQMVAEDKEADPAAGLDVATAIKLQRQAVMTGERTLGLHHPETIGFYFNLAMLENVAGDQTVTLRLFRHILHLWDVVYGRDHPELPSILIHIAIVLQTQSRHAASIVLLDEVYRISSAMFGSTHLLAGTAQSQLTQAHFLNGDIKKAAECAKLASDIFRTRLGPDDAQSKDAAKNYEILSGAVEQSEKEQEAAKKHLEQLRAIQQARQSAPATATKRTGVPNTAAAQAAIAAAAAVAGQQAPGADGQLPADLDVDALVRYVQGQTSDNASSSKTRGKNALRGKKRTGAKR</sequence>
<dbReference type="InterPro" id="IPR025697">
    <property type="entry name" value="CLU_dom"/>
</dbReference>
<proteinExistence type="predicted"/>
<feature type="compositionally biased region" description="Polar residues" evidence="2">
    <location>
        <begin position="1448"/>
        <end position="1459"/>
    </location>
</feature>
<dbReference type="PANTHER" id="PTHR12601">
    <property type="entry name" value="EUKARYOTIC TRANSLATION INITIATION FACTOR 3 SUBUNIT EIF-3"/>
    <property type="match status" value="1"/>
</dbReference>
<protein>
    <recommendedName>
        <fullName evidence="3">Clu domain-containing protein</fullName>
    </recommendedName>
</protein>
<feature type="region of interest" description="Disordered" evidence="2">
    <location>
        <begin position="778"/>
        <end position="822"/>
    </location>
</feature>
<feature type="region of interest" description="Disordered" evidence="2">
    <location>
        <begin position="590"/>
        <end position="634"/>
    </location>
</feature>
<comment type="caution">
    <text evidence="4">The sequence shown here is derived from an EMBL/GenBank/DDBJ whole genome shotgun (WGS) entry which is preliminary data.</text>
</comment>
<dbReference type="InterPro" id="IPR033646">
    <property type="entry name" value="CLU-central"/>
</dbReference>
<organism evidence="4 5">
    <name type="scientific">Filobasidium floriforme</name>
    <dbReference type="NCBI Taxonomy" id="5210"/>
    <lineage>
        <taxon>Eukaryota</taxon>
        <taxon>Fungi</taxon>
        <taxon>Dikarya</taxon>
        <taxon>Basidiomycota</taxon>
        <taxon>Agaricomycotina</taxon>
        <taxon>Tremellomycetes</taxon>
        <taxon>Filobasidiales</taxon>
        <taxon>Filobasidiaceae</taxon>
        <taxon>Filobasidium</taxon>
    </lineage>
</organism>
<evidence type="ECO:0000259" key="3">
    <source>
        <dbReference type="PROSITE" id="PS51823"/>
    </source>
</evidence>
<feature type="region of interest" description="Disordered" evidence="2">
    <location>
        <begin position="1448"/>
        <end position="1476"/>
    </location>
</feature>
<reference evidence="4" key="1">
    <citation type="submission" date="2020-04" db="EMBL/GenBank/DDBJ databases">
        <title>Analysis of mating type loci in Filobasidium floriforme.</title>
        <authorList>
            <person name="Nowrousian M."/>
        </authorList>
    </citation>
    <scope>NUCLEOTIDE SEQUENCE</scope>
    <source>
        <strain evidence="4">CBS 6242</strain>
    </source>
</reference>
<keyword evidence="5" id="KW-1185">Reference proteome</keyword>
<evidence type="ECO:0000313" key="4">
    <source>
        <dbReference type="EMBL" id="KAG7561855.1"/>
    </source>
</evidence>
<accession>A0A8K0JM36</accession>
<feature type="compositionally biased region" description="Low complexity" evidence="2">
    <location>
        <begin position="239"/>
        <end position="250"/>
    </location>
</feature>
<dbReference type="PROSITE" id="PS51823">
    <property type="entry name" value="CLU"/>
    <property type="match status" value="1"/>
</dbReference>
<feature type="region of interest" description="Disordered" evidence="2">
    <location>
        <begin position="54"/>
        <end position="80"/>
    </location>
</feature>
<dbReference type="SUPFAM" id="SSF103107">
    <property type="entry name" value="Hypothetical protein c14orf129, hspc210"/>
    <property type="match status" value="1"/>
</dbReference>
<dbReference type="GO" id="GO:0003729">
    <property type="term" value="F:mRNA binding"/>
    <property type="evidence" value="ECO:0007669"/>
    <property type="project" value="TreeGrafter"/>
</dbReference>
<dbReference type="Proteomes" id="UP000812966">
    <property type="component" value="Unassembled WGS sequence"/>
</dbReference>